<dbReference type="AlphaFoldDB" id="U4L2G9"/>
<dbReference type="Proteomes" id="UP000018144">
    <property type="component" value="Unassembled WGS sequence"/>
</dbReference>
<reference evidence="1 2" key="1">
    <citation type="journal article" date="2013" name="PLoS Genet.">
        <title>The genome and development-dependent transcriptomes of Pyronema confluens: a window into fungal evolution.</title>
        <authorList>
            <person name="Traeger S."/>
            <person name="Altegoer F."/>
            <person name="Freitag M."/>
            <person name="Gabaldon T."/>
            <person name="Kempken F."/>
            <person name="Kumar A."/>
            <person name="Marcet-Houben M."/>
            <person name="Poggeler S."/>
            <person name="Stajich J.E."/>
            <person name="Nowrousian M."/>
        </authorList>
    </citation>
    <scope>NUCLEOTIDE SEQUENCE [LARGE SCALE GENOMIC DNA]</scope>
    <source>
        <strain evidence="2">CBS 100304</strain>
        <tissue evidence="1">Vegetative mycelium</tissue>
    </source>
</reference>
<organism evidence="1 2">
    <name type="scientific">Pyronema omphalodes (strain CBS 100304)</name>
    <name type="common">Pyronema confluens</name>
    <dbReference type="NCBI Taxonomy" id="1076935"/>
    <lineage>
        <taxon>Eukaryota</taxon>
        <taxon>Fungi</taxon>
        <taxon>Dikarya</taxon>
        <taxon>Ascomycota</taxon>
        <taxon>Pezizomycotina</taxon>
        <taxon>Pezizomycetes</taxon>
        <taxon>Pezizales</taxon>
        <taxon>Pyronemataceae</taxon>
        <taxon>Pyronema</taxon>
    </lineage>
</organism>
<name>U4L2G9_PYROM</name>
<proteinExistence type="predicted"/>
<evidence type="ECO:0000313" key="1">
    <source>
        <dbReference type="EMBL" id="CCX10044.1"/>
    </source>
</evidence>
<evidence type="ECO:0000313" key="2">
    <source>
        <dbReference type="Proteomes" id="UP000018144"/>
    </source>
</evidence>
<keyword evidence="2" id="KW-1185">Reference proteome</keyword>
<dbReference type="EMBL" id="HF935502">
    <property type="protein sequence ID" value="CCX10044.1"/>
    <property type="molecule type" value="Genomic_DNA"/>
</dbReference>
<accession>U4L2G9</accession>
<sequence length="63" mass="7390">MVYGNETTDEFLQMPVGVERKPRLKGTKSGTNVILHRRKERERRTIYEQICNGKTYGNMDETN</sequence>
<protein>
    <submittedName>
        <fullName evidence="1">Uncharacterized protein</fullName>
    </submittedName>
</protein>
<gene>
    <name evidence="1" type="ORF">PCON_09637</name>
</gene>